<dbReference type="PANTHER" id="PTHR13504:SF34">
    <property type="entry name" value="PROTEIN ADENYLYLTRANSFERASE FICD"/>
    <property type="match status" value="1"/>
</dbReference>
<evidence type="ECO:0000256" key="5">
    <source>
        <dbReference type="ARBA" id="ARBA00022803"/>
    </source>
</evidence>
<evidence type="ECO:0000256" key="2">
    <source>
        <dbReference type="ARBA" id="ARBA00022692"/>
    </source>
</evidence>
<proteinExistence type="predicted"/>
<dbReference type="SUPFAM" id="SSF140931">
    <property type="entry name" value="Fic-like"/>
    <property type="match status" value="1"/>
</dbReference>
<dbReference type="AlphaFoldDB" id="A0A1M6DM33"/>
<keyword evidence="4 10" id="KW-0547">Nucleotide-binding</keyword>
<keyword evidence="7" id="KW-1133">Transmembrane helix</keyword>
<reference evidence="12 13" key="1">
    <citation type="submission" date="2016-11" db="EMBL/GenBank/DDBJ databases">
        <authorList>
            <person name="Jaros S."/>
            <person name="Januszkiewicz K."/>
            <person name="Wedrychowicz H."/>
        </authorList>
    </citation>
    <scope>NUCLEOTIDE SEQUENCE [LARGE SCALE GENOMIC DNA]</scope>
    <source>
        <strain evidence="12 13">DSM 25479</strain>
    </source>
</reference>
<dbReference type="PROSITE" id="PS51459">
    <property type="entry name" value="FIDO"/>
    <property type="match status" value="1"/>
</dbReference>
<feature type="binding site" evidence="10">
    <location>
        <begin position="188"/>
        <end position="195"/>
    </location>
    <ligand>
        <name>ATP</name>
        <dbReference type="ChEBI" id="CHEBI:30616"/>
    </ligand>
</feature>
<dbReference type="EMBL" id="FQYI01000004">
    <property type="protein sequence ID" value="SHI74377.1"/>
    <property type="molecule type" value="Genomic_DNA"/>
</dbReference>
<dbReference type="Pfam" id="PF02661">
    <property type="entry name" value="Fic"/>
    <property type="match status" value="1"/>
</dbReference>
<evidence type="ECO:0000256" key="1">
    <source>
        <dbReference type="ARBA" id="ARBA00004167"/>
    </source>
</evidence>
<evidence type="ECO:0000256" key="7">
    <source>
        <dbReference type="ARBA" id="ARBA00022989"/>
    </source>
</evidence>
<dbReference type="OrthoDB" id="9814400at2"/>
<gene>
    <name evidence="12" type="ORF">SAMN05443429_10429</name>
</gene>
<organism evidence="12 13">
    <name type="scientific">Cruoricaptor ignavus</name>
    <dbReference type="NCBI Taxonomy" id="1118202"/>
    <lineage>
        <taxon>Bacteria</taxon>
        <taxon>Pseudomonadati</taxon>
        <taxon>Bacteroidota</taxon>
        <taxon>Flavobacteriia</taxon>
        <taxon>Flavobacteriales</taxon>
        <taxon>Weeksellaceae</taxon>
        <taxon>Cruoricaptor</taxon>
    </lineage>
</organism>
<comment type="subcellular location">
    <subcellularLocation>
        <location evidence="1">Membrane</location>
        <topology evidence="1">Single-pass membrane protein</topology>
    </subcellularLocation>
</comment>
<keyword evidence="13" id="KW-1185">Reference proteome</keyword>
<dbReference type="PANTHER" id="PTHR13504">
    <property type="entry name" value="FIDO DOMAIN-CONTAINING PROTEIN DDB_G0283145"/>
    <property type="match status" value="1"/>
</dbReference>
<keyword evidence="3" id="KW-0677">Repeat</keyword>
<evidence type="ECO:0000256" key="3">
    <source>
        <dbReference type="ARBA" id="ARBA00022737"/>
    </source>
</evidence>
<dbReference type="InterPro" id="IPR003812">
    <property type="entry name" value="Fido"/>
</dbReference>
<evidence type="ECO:0000256" key="6">
    <source>
        <dbReference type="ARBA" id="ARBA00022840"/>
    </source>
</evidence>
<evidence type="ECO:0000256" key="4">
    <source>
        <dbReference type="ARBA" id="ARBA00022741"/>
    </source>
</evidence>
<evidence type="ECO:0000256" key="8">
    <source>
        <dbReference type="ARBA" id="ARBA00023136"/>
    </source>
</evidence>
<evidence type="ECO:0000313" key="13">
    <source>
        <dbReference type="Proteomes" id="UP000184335"/>
    </source>
</evidence>
<dbReference type="STRING" id="1118202.SAMN05443429_10429"/>
<dbReference type="InterPro" id="IPR036597">
    <property type="entry name" value="Fido-like_dom_sf"/>
</dbReference>
<keyword evidence="6 10" id="KW-0067">ATP-binding</keyword>
<dbReference type="RefSeq" id="WP_073179026.1">
    <property type="nucleotide sequence ID" value="NZ_FQYI01000004.1"/>
</dbReference>
<feature type="domain" description="Fido" evidence="11">
    <location>
        <begin position="96"/>
        <end position="251"/>
    </location>
</feature>
<keyword evidence="8" id="KW-0472">Membrane</keyword>
<protein>
    <submittedName>
        <fullName evidence="12">Fic/DOC family protein</fullName>
    </submittedName>
</protein>
<accession>A0A1M6DM33</accession>
<evidence type="ECO:0000313" key="12">
    <source>
        <dbReference type="EMBL" id="SHI74377.1"/>
    </source>
</evidence>
<keyword evidence="2" id="KW-0812">Transmembrane</keyword>
<dbReference type="GO" id="GO:0016020">
    <property type="term" value="C:membrane"/>
    <property type="evidence" value="ECO:0007669"/>
    <property type="project" value="UniProtKB-SubCell"/>
</dbReference>
<dbReference type="Proteomes" id="UP000184335">
    <property type="component" value="Unassembled WGS sequence"/>
</dbReference>
<name>A0A1M6DM33_9FLAO</name>
<dbReference type="InterPro" id="IPR040198">
    <property type="entry name" value="Fido_containing"/>
</dbReference>
<dbReference type="Gene3D" id="1.10.3290.10">
    <property type="entry name" value="Fido-like domain"/>
    <property type="match status" value="1"/>
</dbReference>
<evidence type="ECO:0000256" key="10">
    <source>
        <dbReference type="PIRSR" id="PIRSR640198-2"/>
    </source>
</evidence>
<evidence type="ECO:0000259" key="11">
    <source>
        <dbReference type="PROSITE" id="PS51459"/>
    </source>
</evidence>
<sequence>MIGFREIYDKLFPQYITETQGVAEDFSLLKDAEVSAENFSFYTSVSSVFSSKIEGEEVELDSFLKHKNQLAEFQPDFTKKVDDLFDAYLFAQQNSLTKENIFEAHKILSRNILAKNQQGKIRTGNMFVMTEDGKIEYVAANPEALENEMKSFVDEVKDLICEELTINETLFFASLIHLTFVKIHPMNDGNGRLARLLEKWFLAEKLGEKAWLIQSEKFYYQHHNLYYQNLRKLGLEFDFLDFGKALDFLLMLPNSLKINQ</sequence>
<dbReference type="GO" id="GO:0005524">
    <property type="term" value="F:ATP binding"/>
    <property type="evidence" value="ECO:0007669"/>
    <property type="project" value="UniProtKB-KW"/>
</dbReference>
<feature type="active site" evidence="9">
    <location>
        <position position="184"/>
    </location>
</feature>
<evidence type="ECO:0000256" key="9">
    <source>
        <dbReference type="PIRSR" id="PIRSR640198-1"/>
    </source>
</evidence>
<keyword evidence="5" id="KW-0802">TPR repeat</keyword>